<dbReference type="InterPro" id="IPR023459">
    <property type="entry name" value="Tscrpt_elong_fac_GreA/B_fam"/>
</dbReference>
<sequence>MGYLKEFLTQINNRDFHKFLVLWEEYCTSDTVDTEEFSQLLKAIKSSDLAKHFGQIIETALPLWKTIADPAQSYEILRLLIDLQTTNSPALVDLAIEILQKHHGHEAKFNERLKLAGLRNKDQFQGALSKYDLVAHMAKGNMVFHVGGWGTGEIMEVSFVREHLVIEFENVSGRKDLSFANAFKTLIPLSTNHFLARRFADPDRLEREGREDPVGLIKLLLHDIGPRTAAEIKDELSELVIPEKDWTKWWQGARAKIKKDPLIETPDHLKEPFHLRKAELSTEERLKNAMHNKTDASEIIQTTYSFVRDTAGALKNATTKNTLQTRLINLLETPGLSEDQQLQIHLLLEQFFGYEPSESHISQLVQSNLAIERVIQDIEIIAFKKRALIAVKEYRKDWPSIFLSLLFSLSQAQLRDYLLKELNQPATIKSLETKLKELLANPAAYPEMFVWYFQKLIASTDEDLPYQNKEGLEHFFEAFFILFRSLENQPDYRELWKKMYSMLSSKRYALVRQLLQGTSLEFTKEFLLLASKCQSLSDHDMKILRSLAEVVHPSLASPKGRKGHSSSDEDEIWTTEQGYLKIQDRIRQIGTVEVVENAREIEAARALGDLRENSEFKFAQERRARLQSELKTLSDQLGRARIITPDDILLDEVGIGSVIDVVDNQGQRTQYSILGPWDADPEKNILSLNSKLAQAMVGKKKGESFQFKDEEFQILSLSSFLN</sequence>
<dbReference type="Proteomes" id="UP000069902">
    <property type="component" value="Chromosome cPNK"/>
</dbReference>
<feature type="domain" description="Transcription elongation factor GreA/GreB N-terminal" evidence="5">
    <location>
        <begin position="572"/>
        <end position="642"/>
    </location>
</feature>
<dbReference type="NCBIfam" id="NF004969">
    <property type="entry name" value="PRK06330.1"/>
    <property type="match status" value="1"/>
</dbReference>
<reference evidence="7" key="1">
    <citation type="submission" date="2015-09" db="EMBL/GenBank/DDBJ databases">
        <authorList>
            <person name="Bertelli C."/>
        </authorList>
    </citation>
    <scope>NUCLEOTIDE SEQUENCE [LARGE SCALE GENOMIC DNA]</scope>
    <source>
        <strain evidence="7">KNic</strain>
    </source>
</reference>
<dbReference type="Gene3D" id="1.10.287.180">
    <property type="entry name" value="Transcription elongation factor, GreA/GreB, N-terminal domain"/>
    <property type="match status" value="1"/>
</dbReference>
<dbReference type="GO" id="GO:0032784">
    <property type="term" value="P:regulation of DNA-templated transcription elongation"/>
    <property type="evidence" value="ECO:0007669"/>
    <property type="project" value="InterPro"/>
</dbReference>
<evidence type="ECO:0000256" key="2">
    <source>
        <dbReference type="ARBA" id="ARBA00023015"/>
    </source>
</evidence>
<dbReference type="STRING" id="389348.PNK_0075"/>
<dbReference type="Pfam" id="PF01272">
    <property type="entry name" value="GreA_GreB"/>
    <property type="match status" value="1"/>
</dbReference>
<accession>A0A0U5EPF0</accession>
<evidence type="ECO:0000256" key="3">
    <source>
        <dbReference type="ARBA" id="ARBA00023163"/>
    </source>
</evidence>
<dbReference type="InterPro" id="IPR001437">
    <property type="entry name" value="Tscrpt_elong_fac_GreA/B_C"/>
</dbReference>
<dbReference type="InterPro" id="IPR022691">
    <property type="entry name" value="Tscrpt_elong_fac_GreA/B_N"/>
</dbReference>
<dbReference type="InterPro" id="IPR036805">
    <property type="entry name" value="Tscrpt_elong_fac_GreA/B_N_sf"/>
</dbReference>
<dbReference type="PATRIC" id="fig|389348.3.peg.90"/>
<keyword evidence="6" id="KW-0648">Protein biosynthesis</keyword>
<dbReference type="EMBL" id="LN879502">
    <property type="protein sequence ID" value="CUI15713.1"/>
    <property type="molecule type" value="Genomic_DNA"/>
</dbReference>
<dbReference type="InParanoid" id="A0A0U5EPF0"/>
<organism evidence="6 7">
    <name type="scientific">Candidatus Protochlamydia naegleriophila</name>
    <dbReference type="NCBI Taxonomy" id="389348"/>
    <lineage>
        <taxon>Bacteria</taxon>
        <taxon>Pseudomonadati</taxon>
        <taxon>Chlamydiota</taxon>
        <taxon>Chlamydiia</taxon>
        <taxon>Parachlamydiales</taxon>
        <taxon>Parachlamydiaceae</taxon>
        <taxon>Candidatus Protochlamydia</taxon>
    </lineage>
</organism>
<comment type="similarity">
    <text evidence="1">Belongs to the GreA/GreB family.</text>
</comment>
<feature type="domain" description="Transcription elongation factor GreA/GreB C-terminal" evidence="4">
    <location>
        <begin position="651"/>
        <end position="708"/>
    </location>
</feature>
<dbReference type="SUPFAM" id="SSF46557">
    <property type="entry name" value="GreA transcript cleavage protein, N-terminal domain"/>
    <property type="match status" value="1"/>
</dbReference>
<keyword evidence="6" id="KW-0251">Elongation factor</keyword>
<gene>
    <name evidence="6" type="primary">greA</name>
    <name evidence="6" type="ORF">PNK_0075</name>
</gene>
<dbReference type="PANTHER" id="PTHR30437">
    <property type="entry name" value="TRANSCRIPTION ELONGATION FACTOR GREA"/>
    <property type="match status" value="1"/>
</dbReference>
<protein>
    <submittedName>
        <fullName evidence="6">Transcription elongation factor GreA</fullName>
    </submittedName>
</protein>
<name>A0A0U5EPF0_9BACT</name>
<proteinExistence type="inferred from homology"/>
<dbReference type="SUPFAM" id="SSF54534">
    <property type="entry name" value="FKBP-like"/>
    <property type="match status" value="1"/>
</dbReference>
<dbReference type="GO" id="GO:0006354">
    <property type="term" value="P:DNA-templated transcription elongation"/>
    <property type="evidence" value="ECO:0007669"/>
    <property type="project" value="TreeGrafter"/>
</dbReference>
<dbReference type="InterPro" id="IPR036953">
    <property type="entry name" value="GreA/GreB_C_sf"/>
</dbReference>
<evidence type="ECO:0000256" key="1">
    <source>
        <dbReference type="ARBA" id="ARBA00008213"/>
    </source>
</evidence>
<evidence type="ECO:0000259" key="5">
    <source>
        <dbReference type="Pfam" id="PF03449"/>
    </source>
</evidence>
<keyword evidence="3" id="KW-0804">Transcription</keyword>
<evidence type="ECO:0000313" key="7">
    <source>
        <dbReference type="Proteomes" id="UP000069902"/>
    </source>
</evidence>
<dbReference type="GO" id="GO:0003677">
    <property type="term" value="F:DNA binding"/>
    <property type="evidence" value="ECO:0007669"/>
    <property type="project" value="InterPro"/>
</dbReference>
<dbReference type="GO" id="GO:0070063">
    <property type="term" value="F:RNA polymerase binding"/>
    <property type="evidence" value="ECO:0007669"/>
    <property type="project" value="InterPro"/>
</dbReference>
<evidence type="ECO:0000259" key="4">
    <source>
        <dbReference type="Pfam" id="PF01272"/>
    </source>
</evidence>
<dbReference type="AlphaFoldDB" id="A0A0U5EPF0"/>
<dbReference type="Pfam" id="PF03449">
    <property type="entry name" value="GreA_GreB_N"/>
    <property type="match status" value="1"/>
</dbReference>
<dbReference type="InterPro" id="IPR018151">
    <property type="entry name" value="TF_GreA/GreB_CS"/>
</dbReference>
<dbReference type="Gene3D" id="3.10.50.30">
    <property type="entry name" value="Transcription elongation factor, GreA/GreB, C-terminal domain"/>
    <property type="match status" value="1"/>
</dbReference>
<dbReference type="PROSITE" id="PS00830">
    <property type="entry name" value="GREAB_2"/>
    <property type="match status" value="1"/>
</dbReference>
<keyword evidence="2" id="KW-0805">Transcription regulation</keyword>
<dbReference type="GO" id="GO:0003746">
    <property type="term" value="F:translation elongation factor activity"/>
    <property type="evidence" value="ECO:0007669"/>
    <property type="project" value="UniProtKB-KW"/>
</dbReference>
<evidence type="ECO:0000313" key="6">
    <source>
        <dbReference type="EMBL" id="CUI15713.1"/>
    </source>
</evidence>
<dbReference type="KEGG" id="pnl:PNK_0075"/>
<keyword evidence="7" id="KW-1185">Reference proteome</keyword>
<dbReference type="PANTHER" id="PTHR30437:SF4">
    <property type="entry name" value="TRANSCRIPTION ELONGATION FACTOR GREA"/>
    <property type="match status" value="1"/>
</dbReference>